<evidence type="ECO:0000313" key="3">
    <source>
        <dbReference type="EMBL" id="AYV99302.1"/>
    </source>
</evidence>
<reference evidence="2" key="1">
    <citation type="submission" date="2018-09" db="EMBL/GenBank/DDBJ databases">
        <authorList>
            <person name="Katneni V.K."/>
            <person name="Shashi Shekhar M."/>
            <person name="Karthic K."/>
            <person name="Jangam A.K."/>
            <person name="Vijayan K.K."/>
        </authorList>
    </citation>
    <scope>NUCLEOTIDE SEQUENCE</scope>
    <source>
        <strain evidence="2">WSSV_CIBA_002</strain>
    </source>
</reference>
<sequence>MSSSEGGPLGRPNVRLHRGARNGTRNNAPDTINCNPFQK</sequence>
<evidence type="ECO:0000313" key="2">
    <source>
        <dbReference type="EMBL" id="AYV99301.1"/>
    </source>
</evidence>
<proteinExistence type="predicted"/>
<dbReference type="EMBL" id="MH883318">
    <property type="protein sequence ID" value="AYV99301.1"/>
    <property type="molecule type" value="Genomic_DNA"/>
</dbReference>
<evidence type="ECO:0000256" key="1">
    <source>
        <dbReference type="SAM" id="MobiDB-lite"/>
    </source>
</evidence>
<protein>
    <submittedName>
        <fullName evidence="2">Wssv148</fullName>
    </submittedName>
    <submittedName>
        <fullName evidence="3">Wssv149</fullName>
    </submittedName>
</protein>
<dbReference type="EMBL" id="MH883318">
    <property type="protein sequence ID" value="AYV99302.1"/>
    <property type="molecule type" value="Genomic_DNA"/>
</dbReference>
<feature type="compositionally biased region" description="Polar residues" evidence="1">
    <location>
        <begin position="23"/>
        <end position="39"/>
    </location>
</feature>
<name>A0A3G5BHJ8_9VIRU</name>
<organism evidence="2">
    <name type="scientific">White spot syndrome virus</name>
    <dbReference type="NCBI Taxonomy" id="342409"/>
    <lineage>
        <taxon>Viruses</taxon>
        <taxon>Viruses incertae sedis</taxon>
        <taxon>Naldaviricetes</taxon>
        <taxon>Nimaviridae</taxon>
        <taxon>Whispovirus</taxon>
    </lineage>
</organism>
<accession>A0A3G5BHJ8</accession>
<feature type="region of interest" description="Disordered" evidence="1">
    <location>
        <begin position="1"/>
        <end position="39"/>
    </location>
</feature>